<gene>
    <name evidence="8" type="ORF">SAMN04488055_2611</name>
</gene>
<evidence type="ECO:0000259" key="7">
    <source>
        <dbReference type="Pfam" id="PF14322"/>
    </source>
</evidence>
<evidence type="ECO:0000313" key="9">
    <source>
        <dbReference type="Proteomes" id="UP000185003"/>
    </source>
</evidence>
<dbReference type="Gene3D" id="2.20.20.130">
    <property type="match status" value="1"/>
</dbReference>
<dbReference type="STRING" id="536979.SAMN04488055_2611"/>
<proteinExistence type="inferred from homology"/>
<organism evidence="8 9">
    <name type="scientific">Chitinophaga niabensis</name>
    <dbReference type="NCBI Taxonomy" id="536979"/>
    <lineage>
        <taxon>Bacteria</taxon>
        <taxon>Pseudomonadati</taxon>
        <taxon>Bacteroidota</taxon>
        <taxon>Chitinophagia</taxon>
        <taxon>Chitinophagales</taxon>
        <taxon>Chitinophagaceae</taxon>
        <taxon>Chitinophaga</taxon>
    </lineage>
</organism>
<dbReference type="Proteomes" id="UP000185003">
    <property type="component" value="Unassembled WGS sequence"/>
</dbReference>
<dbReference type="AlphaFoldDB" id="A0A1N6G6S2"/>
<dbReference type="Pfam" id="PF07980">
    <property type="entry name" value="SusD_RagB"/>
    <property type="match status" value="1"/>
</dbReference>
<evidence type="ECO:0000259" key="6">
    <source>
        <dbReference type="Pfam" id="PF07980"/>
    </source>
</evidence>
<feature type="domain" description="SusD-like N-terminal" evidence="7">
    <location>
        <begin position="20"/>
        <end position="216"/>
    </location>
</feature>
<dbReference type="Gene3D" id="1.25.40.900">
    <property type="match status" value="1"/>
</dbReference>
<keyword evidence="4" id="KW-0472">Membrane</keyword>
<evidence type="ECO:0000256" key="4">
    <source>
        <dbReference type="ARBA" id="ARBA00023136"/>
    </source>
</evidence>
<keyword evidence="9" id="KW-1185">Reference proteome</keyword>
<evidence type="ECO:0000256" key="2">
    <source>
        <dbReference type="ARBA" id="ARBA00006275"/>
    </source>
</evidence>
<dbReference type="EMBL" id="FSRA01000001">
    <property type="protein sequence ID" value="SIO03218.1"/>
    <property type="molecule type" value="Genomic_DNA"/>
</dbReference>
<comment type="similarity">
    <text evidence="2">Belongs to the SusD family.</text>
</comment>
<accession>A0A1N6G6S2</accession>
<comment type="subcellular location">
    <subcellularLocation>
        <location evidence="1">Cell outer membrane</location>
    </subcellularLocation>
</comment>
<name>A0A1N6G6S2_9BACT</name>
<keyword evidence="5" id="KW-0998">Cell outer membrane</keyword>
<feature type="domain" description="RagB/SusD" evidence="6">
    <location>
        <begin position="329"/>
        <end position="400"/>
    </location>
</feature>
<dbReference type="SUPFAM" id="SSF48452">
    <property type="entry name" value="TPR-like"/>
    <property type="match status" value="1"/>
</dbReference>
<evidence type="ECO:0000313" key="8">
    <source>
        <dbReference type="EMBL" id="SIO03218.1"/>
    </source>
</evidence>
<sequence>MNTKYLCILFFLLNSFACKKFLETKSAQRLATPDNLNDLQLLLDNPILQVGLNAINTGTDEYNVLYSNWQSLSDNNKRAYVWDPELNNSNDWSGPYKGVFYANTVLFNLERIRGGDDITRNNIRGAALFTRGFLFYFIAQQFAPQYDEATAGTDLGIVLRLNADFNEVSVRSTVKQTYQQIINDLEAAVKLLPEDQLLKSRPGKAAALAMLARVYLQTGDFKKAGENADACLKINNKLIDYNSLALTATFPLGLFSKNDEMLFYFKASTEVPVSGDETRARVDSNLYRSYDPNDLRKKAFFKDNGNGTFAFKGSYTGEKTLFNGIATDEVYLIRAECNARMNNAVAAMEDLNALLQKRWASGKYAVLSNLSPDQVLQVTLQERKKELLCRGIRWSDLKRLNKDNRFAMTLKRELNGQVYLLPPNDLRYTVLIPTDIIFLTGIPQNPR</sequence>
<dbReference type="InterPro" id="IPR033985">
    <property type="entry name" value="SusD-like_N"/>
</dbReference>
<dbReference type="InterPro" id="IPR011990">
    <property type="entry name" value="TPR-like_helical_dom_sf"/>
</dbReference>
<dbReference type="Pfam" id="PF14322">
    <property type="entry name" value="SusD-like_3"/>
    <property type="match status" value="1"/>
</dbReference>
<protein>
    <submittedName>
        <fullName evidence="8">SusD family protein</fullName>
    </submittedName>
</protein>
<dbReference type="GO" id="GO:0009279">
    <property type="term" value="C:cell outer membrane"/>
    <property type="evidence" value="ECO:0007669"/>
    <property type="project" value="UniProtKB-SubCell"/>
</dbReference>
<dbReference type="Gene3D" id="1.25.40.390">
    <property type="match status" value="1"/>
</dbReference>
<evidence type="ECO:0000256" key="1">
    <source>
        <dbReference type="ARBA" id="ARBA00004442"/>
    </source>
</evidence>
<evidence type="ECO:0000256" key="3">
    <source>
        <dbReference type="ARBA" id="ARBA00022729"/>
    </source>
</evidence>
<dbReference type="InterPro" id="IPR012944">
    <property type="entry name" value="SusD_RagB_dom"/>
</dbReference>
<evidence type="ECO:0000256" key="5">
    <source>
        <dbReference type="ARBA" id="ARBA00023237"/>
    </source>
</evidence>
<keyword evidence="3" id="KW-0732">Signal</keyword>
<reference evidence="9" key="1">
    <citation type="submission" date="2016-11" db="EMBL/GenBank/DDBJ databases">
        <authorList>
            <person name="Varghese N."/>
            <person name="Submissions S."/>
        </authorList>
    </citation>
    <scope>NUCLEOTIDE SEQUENCE [LARGE SCALE GENOMIC DNA]</scope>
    <source>
        <strain evidence="9">DSM 24787</strain>
    </source>
</reference>